<dbReference type="EMBL" id="JAHRIQ010047521">
    <property type="protein sequence ID" value="MEQ2236572.1"/>
    <property type="molecule type" value="Genomic_DNA"/>
</dbReference>
<evidence type="ECO:0000313" key="2">
    <source>
        <dbReference type="Proteomes" id="UP001482620"/>
    </source>
</evidence>
<dbReference type="Proteomes" id="UP001482620">
    <property type="component" value="Unassembled WGS sequence"/>
</dbReference>
<keyword evidence="2" id="KW-1185">Reference proteome</keyword>
<comment type="caution">
    <text evidence="1">The sequence shown here is derived from an EMBL/GenBank/DDBJ whole genome shotgun (WGS) entry which is preliminary data.</text>
</comment>
<evidence type="ECO:0000313" key="1">
    <source>
        <dbReference type="EMBL" id="MEQ2236572.1"/>
    </source>
</evidence>
<accession>A0ABV0TYM5</accession>
<organism evidence="1 2">
    <name type="scientific">Ilyodon furcidens</name>
    <name type="common">goldbreast splitfin</name>
    <dbReference type="NCBI Taxonomy" id="33524"/>
    <lineage>
        <taxon>Eukaryota</taxon>
        <taxon>Metazoa</taxon>
        <taxon>Chordata</taxon>
        <taxon>Craniata</taxon>
        <taxon>Vertebrata</taxon>
        <taxon>Euteleostomi</taxon>
        <taxon>Actinopterygii</taxon>
        <taxon>Neopterygii</taxon>
        <taxon>Teleostei</taxon>
        <taxon>Neoteleostei</taxon>
        <taxon>Acanthomorphata</taxon>
        <taxon>Ovalentaria</taxon>
        <taxon>Atherinomorphae</taxon>
        <taxon>Cyprinodontiformes</taxon>
        <taxon>Goodeidae</taxon>
        <taxon>Ilyodon</taxon>
    </lineage>
</organism>
<sequence length="67" mass="7367">ISTGPLTKSSVKFCESEETLQSSKCGSRHALLLFVDIPTVFFLYKGRFYTEEAPHKATPDVVASTSL</sequence>
<name>A0ABV0TYM5_9TELE</name>
<proteinExistence type="predicted"/>
<feature type="non-terminal residue" evidence="1">
    <location>
        <position position="1"/>
    </location>
</feature>
<protein>
    <submittedName>
        <fullName evidence="1">Uncharacterized protein</fullName>
    </submittedName>
</protein>
<reference evidence="1 2" key="1">
    <citation type="submission" date="2021-06" db="EMBL/GenBank/DDBJ databases">
        <authorList>
            <person name="Palmer J.M."/>
        </authorList>
    </citation>
    <scope>NUCLEOTIDE SEQUENCE [LARGE SCALE GENOMIC DNA]</scope>
    <source>
        <strain evidence="2">if_2019</strain>
        <tissue evidence="1">Muscle</tissue>
    </source>
</reference>
<gene>
    <name evidence="1" type="ORF">ILYODFUR_014137</name>
</gene>